<proteinExistence type="predicted"/>
<organism evidence="2 3">
    <name type="scientific">Catenulispora yoronensis</name>
    <dbReference type="NCBI Taxonomy" id="450799"/>
    <lineage>
        <taxon>Bacteria</taxon>
        <taxon>Bacillati</taxon>
        <taxon>Actinomycetota</taxon>
        <taxon>Actinomycetes</taxon>
        <taxon>Catenulisporales</taxon>
        <taxon>Catenulisporaceae</taxon>
        <taxon>Catenulispora</taxon>
    </lineage>
</organism>
<protein>
    <recommendedName>
        <fullName evidence="4">Secreted protein</fullName>
    </recommendedName>
</protein>
<feature type="chain" id="PRO_5045790499" description="Secreted protein" evidence="1">
    <location>
        <begin position="35"/>
        <end position="112"/>
    </location>
</feature>
<accession>A0ABP5FAY9</accession>
<keyword evidence="1" id="KW-0732">Signal</keyword>
<dbReference type="EMBL" id="BAAAQN010000008">
    <property type="protein sequence ID" value="GAA2022381.1"/>
    <property type="molecule type" value="Genomic_DNA"/>
</dbReference>
<evidence type="ECO:0000256" key="1">
    <source>
        <dbReference type="SAM" id="SignalP"/>
    </source>
</evidence>
<evidence type="ECO:0000313" key="2">
    <source>
        <dbReference type="EMBL" id="GAA2022381.1"/>
    </source>
</evidence>
<dbReference type="RefSeq" id="WP_344665214.1">
    <property type="nucleotide sequence ID" value="NZ_BAAAQN010000008.1"/>
</dbReference>
<evidence type="ECO:0008006" key="4">
    <source>
        <dbReference type="Google" id="ProtNLM"/>
    </source>
</evidence>
<reference evidence="3" key="1">
    <citation type="journal article" date="2019" name="Int. J. Syst. Evol. Microbiol.">
        <title>The Global Catalogue of Microorganisms (GCM) 10K type strain sequencing project: providing services to taxonomists for standard genome sequencing and annotation.</title>
        <authorList>
            <consortium name="The Broad Institute Genomics Platform"/>
            <consortium name="The Broad Institute Genome Sequencing Center for Infectious Disease"/>
            <person name="Wu L."/>
            <person name="Ma J."/>
        </authorList>
    </citation>
    <scope>NUCLEOTIDE SEQUENCE [LARGE SCALE GENOMIC DNA]</scope>
    <source>
        <strain evidence="3">JCM 16014</strain>
    </source>
</reference>
<evidence type="ECO:0000313" key="3">
    <source>
        <dbReference type="Proteomes" id="UP001500751"/>
    </source>
</evidence>
<gene>
    <name evidence="2" type="ORF">GCM10009839_19740</name>
</gene>
<name>A0ABP5FAY9_9ACTN</name>
<sequence>MAPIRKLRNSSAAVLLAGSVFTGLTVLAAPAAHAAVDPSSCVYSYDLSVPRESATCTAIPNPRGWYLKLGCDTPRGTTIWEKGTVAYTVGRDTSNAICPPRTELGATQLVNL</sequence>
<comment type="caution">
    <text evidence="2">The sequence shown here is derived from an EMBL/GenBank/DDBJ whole genome shotgun (WGS) entry which is preliminary data.</text>
</comment>
<dbReference type="Proteomes" id="UP001500751">
    <property type="component" value="Unassembled WGS sequence"/>
</dbReference>
<feature type="signal peptide" evidence="1">
    <location>
        <begin position="1"/>
        <end position="34"/>
    </location>
</feature>
<keyword evidence="3" id="KW-1185">Reference proteome</keyword>